<proteinExistence type="predicted"/>
<protein>
    <submittedName>
        <fullName evidence="3">Protein m142</fullName>
    </submittedName>
</protein>
<gene>
    <name evidence="3" type="primary">m142</name>
</gene>
<name>A0A9Y1IMB6_9BETA</name>
<dbReference type="Pfam" id="PF02393">
    <property type="entry name" value="US22"/>
    <property type="match status" value="2"/>
</dbReference>
<feature type="compositionally biased region" description="Basic and acidic residues" evidence="1">
    <location>
        <begin position="386"/>
        <end position="402"/>
    </location>
</feature>
<evidence type="ECO:0000256" key="1">
    <source>
        <dbReference type="SAM" id="MobiDB-lite"/>
    </source>
</evidence>
<evidence type="ECO:0000313" key="2">
    <source>
        <dbReference type="EMBL" id="WEG69130.1"/>
    </source>
</evidence>
<organism evidence="3">
    <name type="scientific">Mastomys natalensis cytomegalovirus 2</name>
    <dbReference type="NCBI Taxonomy" id="2973540"/>
    <lineage>
        <taxon>Viruses</taxon>
        <taxon>Duplodnaviria</taxon>
        <taxon>Heunggongvirae</taxon>
        <taxon>Peploviricota</taxon>
        <taxon>Herviviricetes</taxon>
        <taxon>Herpesvirales</taxon>
        <taxon>Orthoherpesviridae</taxon>
        <taxon>Betaherpesvirinae</taxon>
        <taxon>Muromegalovirus</taxon>
    </lineage>
</organism>
<dbReference type="EMBL" id="OP429124">
    <property type="protein sequence ID" value="WEG69268.1"/>
    <property type="molecule type" value="Genomic_DNA"/>
</dbReference>
<accession>A0A9Y1IMB6</accession>
<evidence type="ECO:0000313" key="3">
    <source>
        <dbReference type="EMBL" id="WEG69268.1"/>
    </source>
</evidence>
<sequence>MDALCTAIRSGWFKDMRPTGIRPGWRYLTADAVNVVLHDFAEIFVAQYDPEAVQRIVQSESGRLLSLGAPTGWFLCLRPENQIVSFSGHPSWYDYGGIPKGAYVLLGQCIRRVRQGMPCEELRYFLYLGPQGQILCYHEPEETIFVIALDIDELARRGLVGSEILHIDGKLPRTTSVPARLVHELTALDKNNGKAIAERARLRQGRVILLHTPGEGDRPLVLCATEKCLQLWWPFCNTHQGGTTGLTARITRRLGTSNWYYLGAVGLKISEGPFVVESLLIILDDGSIVHVDPNFDVAWRIADDIQQLFCMGLIKLYLPRRRIDSGSVGRARLEAPGCAHVAEAGWGEYYDFYGVHTDRDLKSQLQWLMRKNRFEESSGTWDEVDSGMRRSSDGESKESLRRNVETADAMNDVRFALGEARGHLDDYATRFKDSLKVTDE</sequence>
<evidence type="ECO:0000313" key="4">
    <source>
        <dbReference type="EMBL" id="WEG71357.1"/>
    </source>
</evidence>
<reference evidence="3" key="1">
    <citation type="submission" date="2022-09" db="EMBL/GenBank/DDBJ databases">
        <authorList>
            <person name="Vucak M."/>
            <person name="Davison A.J."/>
        </authorList>
    </citation>
    <scope>NUCLEOTIDE SEQUENCE</scope>
    <source>
        <strain evidence="2">Mnat18</strain>
        <strain evidence="3">Mnat19</strain>
        <strain evidence="4">Mnat2</strain>
    </source>
</reference>
<reference evidence="3" key="2">
    <citation type="submission" date="2023-06" db="EMBL/GenBank/DDBJ databases">
        <title>Isolation and genome sequencing of cytomegaloviruses from Natal multimammate mice (Mastomys natalensis).</title>
        <authorList>
            <person name="Jarvis M.A."/>
            <person name="Davison A.J."/>
        </authorList>
    </citation>
    <scope>NUCLEOTIDE SEQUENCE</scope>
    <source>
        <strain evidence="2">Mnat18</strain>
        <strain evidence="3">Mnat19</strain>
        <strain evidence="4">Mnat2</strain>
    </source>
</reference>
<dbReference type="EMBL" id="OP429141">
    <property type="protein sequence ID" value="WEG71636.1"/>
    <property type="molecule type" value="Genomic_DNA"/>
</dbReference>
<dbReference type="InterPro" id="IPR003360">
    <property type="entry name" value="US22-like"/>
</dbReference>
<feature type="region of interest" description="Disordered" evidence="1">
    <location>
        <begin position="380"/>
        <end position="402"/>
    </location>
</feature>
<dbReference type="EMBL" id="OP429139">
    <property type="protein sequence ID" value="WEG71357.1"/>
    <property type="molecule type" value="Genomic_DNA"/>
</dbReference>
<dbReference type="EMBL" id="OP429123">
    <property type="protein sequence ID" value="WEG69130.1"/>
    <property type="molecule type" value="Genomic_DNA"/>
</dbReference>